<keyword evidence="1" id="KW-0819">tRNA processing</keyword>
<evidence type="ECO:0000256" key="1">
    <source>
        <dbReference type="ARBA" id="ARBA00022694"/>
    </source>
</evidence>
<comment type="caution">
    <text evidence="4">The sequence shown here is derived from an EMBL/GenBank/DDBJ whole genome shotgun (WGS) entry which is preliminary data.</text>
</comment>
<dbReference type="PANTHER" id="PTHR11079:SF156">
    <property type="entry name" value="INACTIVE TRNA-SPECIFIC ADENOSINE DEAMINASE-LIKE PROTEIN 3-RELATED"/>
    <property type="match status" value="1"/>
</dbReference>
<dbReference type="Gene3D" id="3.40.140.10">
    <property type="entry name" value="Cytidine Deaminase, domain 2"/>
    <property type="match status" value="1"/>
</dbReference>
<organism evidence="4 5">
    <name type="scientific">Podospora didyma</name>
    <dbReference type="NCBI Taxonomy" id="330526"/>
    <lineage>
        <taxon>Eukaryota</taxon>
        <taxon>Fungi</taxon>
        <taxon>Dikarya</taxon>
        <taxon>Ascomycota</taxon>
        <taxon>Pezizomycotina</taxon>
        <taxon>Sordariomycetes</taxon>
        <taxon>Sordariomycetidae</taxon>
        <taxon>Sordariales</taxon>
        <taxon>Podosporaceae</taxon>
        <taxon>Podospora</taxon>
    </lineage>
</organism>
<dbReference type="InterPro" id="IPR002125">
    <property type="entry name" value="CMP_dCMP_dom"/>
</dbReference>
<dbReference type="SUPFAM" id="SSF53927">
    <property type="entry name" value="Cytidine deaminase-like"/>
    <property type="match status" value="1"/>
</dbReference>
<dbReference type="EMBL" id="JAULSW010000003">
    <property type="protein sequence ID" value="KAK3387684.1"/>
    <property type="molecule type" value="Genomic_DNA"/>
</dbReference>
<protein>
    <submittedName>
        <fullName evidence="4">Cytidine deaminase-like protein</fullName>
    </submittedName>
</protein>
<sequence>MPDTDPPSATLVATQNPIVKVLLHGHEVKRGVLIPLKTTLEVRDDYTIGRILVTRAPVKSANAAISLLRNLLPEEIVKGLPHLRRCSKPCDLPAHLKTRFMNESAQSRMIHTGKSNWIYIVVGPEAMLSRDEVIKELQTVEGLEEDVFLRSVPVPLIAPYSQMQAAMWTQHFWPALYRKNNPLGPHPAMVSRATEEIAGDTAVWMTLAHNVAKEAHSLGYGEPVGACIVHREGEKTTVVALAADARWKDQAKTGHTGNPMAHAVLRAISMVAQKLVKAENKQTQTAPTPILEFEAFQDSPILEDEKKVFELDHPCPDGYLCHGLELYLTHEPCVMCSMAILHSRMSKVVFRHRMPLTGGLSAEDRGGDHPALCGADGGRGLGLFWRRELNWSLIAWEWESGGFIKPLQVDQALHV</sequence>
<dbReference type="Pfam" id="PF00383">
    <property type="entry name" value="dCMP_cyt_deam_1"/>
    <property type="match status" value="1"/>
</dbReference>
<accession>A0AAE0U215</accession>
<dbReference type="AlphaFoldDB" id="A0AAE0U215"/>
<feature type="domain" description="CMP/dCMP-type deaminase" evidence="3">
    <location>
        <begin position="199"/>
        <end position="363"/>
    </location>
</feature>
<reference evidence="4" key="2">
    <citation type="submission" date="2023-06" db="EMBL/GenBank/DDBJ databases">
        <authorList>
            <consortium name="Lawrence Berkeley National Laboratory"/>
            <person name="Haridas S."/>
            <person name="Hensen N."/>
            <person name="Bonometti L."/>
            <person name="Westerberg I."/>
            <person name="Brannstrom I.O."/>
            <person name="Guillou S."/>
            <person name="Cros-Aarteil S."/>
            <person name="Calhoun S."/>
            <person name="Kuo A."/>
            <person name="Mondo S."/>
            <person name="Pangilinan J."/>
            <person name="Riley R."/>
            <person name="LaButti K."/>
            <person name="Andreopoulos B."/>
            <person name="Lipzen A."/>
            <person name="Chen C."/>
            <person name="Yanf M."/>
            <person name="Daum C."/>
            <person name="Ng V."/>
            <person name="Clum A."/>
            <person name="Steindorff A."/>
            <person name="Ohm R."/>
            <person name="Martin F."/>
            <person name="Silar P."/>
            <person name="Natvig D."/>
            <person name="Lalanne C."/>
            <person name="Gautier V."/>
            <person name="Ament-velasquez S.L."/>
            <person name="Kruys A."/>
            <person name="Hutchinson M.I."/>
            <person name="Powell A.J."/>
            <person name="Barry K."/>
            <person name="Miller A.N."/>
            <person name="Grigoriev I.V."/>
            <person name="Debuchy R."/>
            <person name="Gladieux P."/>
            <person name="Thoren M.H."/>
            <person name="Johannesson H."/>
        </authorList>
    </citation>
    <scope>NUCLEOTIDE SEQUENCE</scope>
    <source>
        <strain evidence="4">CBS 232.78</strain>
    </source>
</reference>
<dbReference type="PANTHER" id="PTHR11079">
    <property type="entry name" value="CYTOSINE DEAMINASE FAMILY MEMBER"/>
    <property type="match status" value="1"/>
</dbReference>
<dbReference type="Proteomes" id="UP001285441">
    <property type="component" value="Unassembled WGS sequence"/>
</dbReference>
<dbReference type="GO" id="GO:0008033">
    <property type="term" value="P:tRNA processing"/>
    <property type="evidence" value="ECO:0007669"/>
    <property type="project" value="UniProtKB-KW"/>
</dbReference>
<dbReference type="CDD" id="cd01285">
    <property type="entry name" value="nucleoside_deaminase"/>
    <property type="match status" value="1"/>
</dbReference>
<evidence type="ECO:0000313" key="4">
    <source>
        <dbReference type="EMBL" id="KAK3387684.1"/>
    </source>
</evidence>
<dbReference type="GO" id="GO:0052717">
    <property type="term" value="F:tRNA-specific adenosine-34 deaminase activity"/>
    <property type="evidence" value="ECO:0007669"/>
    <property type="project" value="TreeGrafter"/>
</dbReference>
<dbReference type="GO" id="GO:0005737">
    <property type="term" value="C:cytoplasm"/>
    <property type="evidence" value="ECO:0007669"/>
    <property type="project" value="TreeGrafter"/>
</dbReference>
<reference evidence="4" key="1">
    <citation type="journal article" date="2023" name="Mol. Phylogenet. Evol.">
        <title>Genome-scale phylogeny and comparative genomics of the fungal order Sordariales.</title>
        <authorList>
            <person name="Hensen N."/>
            <person name="Bonometti L."/>
            <person name="Westerberg I."/>
            <person name="Brannstrom I.O."/>
            <person name="Guillou S."/>
            <person name="Cros-Aarteil S."/>
            <person name="Calhoun S."/>
            <person name="Haridas S."/>
            <person name="Kuo A."/>
            <person name="Mondo S."/>
            <person name="Pangilinan J."/>
            <person name="Riley R."/>
            <person name="LaButti K."/>
            <person name="Andreopoulos B."/>
            <person name="Lipzen A."/>
            <person name="Chen C."/>
            <person name="Yan M."/>
            <person name="Daum C."/>
            <person name="Ng V."/>
            <person name="Clum A."/>
            <person name="Steindorff A."/>
            <person name="Ohm R.A."/>
            <person name="Martin F."/>
            <person name="Silar P."/>
            <person name="Natvig D.O."/>
            <person name="Lalanne C."/>
            <person name="Gautier V."/>
            <person name="Ament-Velasquez S.L."/>
            <person name="Kruys A."/>
            <person name="Hutchinson M.I."/>
            <person name="Powell A.J."/>
            <person name="Barry K."/>
            <person name="Miller A.N."/>
            <person name="Grigoriev I.V."/>
            <person name="Debuchy R."/>
            <person name="Gladieux P."/>
            <person name="Hiltunen Thoren M."/>
            <person name="Johannesson H."/>
        </authorList>
    </citation>
    <scope>NUCLEOTIDE SEQUENCE</scope>
    <source>
        <strain evidence="4">CBS 232.78</strain>
    </source>
</reference>
<dbReference type="PROSITE" id="PS51747">
    <property type="entry name" value="CYT_DCMP_DEAMINASES_2"/>
    <property type="match status" value="1"/>
</dbReference>
<keyword evidence="5" id="KW-1185">Reference proteome</keyword>
<evidence type="ECO:0000256" key="2">
    <source>
        <dbReference type="ARBA" id="ARBA00038160"/>
    </source>
</evidence>
<evidence type="ECO:0000313" key="5">
    <source>
        <dbReference type="Proteomes" id="UP001285441"/>
    </source>
</evidence>
<dbReference type="GO" id="GO:0005634">
    <property type="term" value="C:nucleus"/>
    <property type="evidence" value="ECO:0007669"/>
    <property type="project" value="TreeGrafter"/>
</dbReference>
<proteinExistence type="inferred from homology"/>
<evidence type="ECO:0000259" key="3">
    <source>
        <dbReference type="PROSITE" id="PS51747"/>
    </source>
</evidence>
<comment type="similarity">
    <text evidence="2">Belongs to the cytidine and deoxycytidylate deaminase family. ADAT3 subfamily.</text>
</comment>
<dbReference type="InterPro" id="IPR016193">
    <property type="entry name" value="Cytidine_deaminase-like"/>
</dbReference>
<name>A0AAE0U215_9PEZI</name>
<gene>
    <name evidence="4" type="ORF">B0H63DRAFT_163455</name>
</gene>